<organism evidence="2 3">
    <name type="scientific">Aspergillus taichungensis</name>
    <dbReference type="NCBI Taxonomy" id="482145"/>
    <lineage>
        <taxon>Eukaryota</taxon>
        <taxon>Fungi</taxon>
        <taxon>Dikarya</taxon>
        <taxon>Ascomycota</taxon>
        <taxon>Pezizomycotina</taxon>
        <taxon>Eurotiomycetes</taxon>
        <taxon>Eurotiomycetidae</taxon>
        <taxon>Eurotiales</taxon>
        <taxon>Aspergillaceae</taxon>
        <taxon>Aspergillus</taxon>
        <taxon>Aspergillus subgen. Circumdati</taxon>
    </lineage>
</organism>
<evidence type="ECO:0000256" key="1">
    <source>
        <dbReference type="SAM" id="MobiDB-lite"/>
    </source>
</evidence>
<dbReference type="Gene3D" id="3.40.50.300">
    <property type="entry name" value="P-loop containing nucleotide triphosphate hydrolases"/>
    <property type="match status" value="1"/>
</dbReference>
<feature type="region of interest" description="Disordered" evidence="1">
    <location>
        <begin position="216"/>
        <end position="262"/>
    </location>
</feature>
<dbReference type="Proteomes" id="UP000235023">
    <property type="component" value="Unassembled WGS sequence"/>
</dbReference>
<name>A0A2J5I5F8_9EURO</name>
<feature type="compositionally biased region" description="Basic and acidic residues" evidence="1">
    <location>
        <begin position="239"/>
        <end position="253"/>
    </location>
</feature>
<evidence type="ECO:0000313" key="2">
    <source>
        <dbReference type="EMBL" id="PLN85178.1"/>
    </source>
</evidence>
<dbReference type="InterPro" id="IPR027417">
    <property type="entry name" value="P-loop_NTPase"/>
</dbReference>
<sequence>MANIIGISGPSSSGKTTLARLLQRIFNGVLDDTTTTSSSSDPKPKHGETLRTFIIHEDDFYKPDDRIPYTTTKTGQTIQDWDTAAAIDIPLFTASLAYVRAHGSLPPRLTSIQDQNEVRESGVSGDVICKLREGVRGRLLSRSFSGPSSEQRQQQKGGQKTERVVVFLEGFLLYAAPGCPAPMRDVHSQIDVGLFLPAPYDRVKERRESRTGYATIGAQPDVDPAVAEGGGQSGGGGEGKVHEDGEKELREGEAYEPPQNFWTDPPGYVDDVVWPRYVRDHTWLLLPEGGEGRFTGEEDDEELVRRVGQGVDVRSDAGVVVAPGRGEKSMVEVLEWAVEEVMNYLLSGGVN</sequence>
<dbReference type="SUPFAM" id="SSF52540">
    <property type="entry name" value="P-loop containing nucleoside triphosphate hydrolases"/>
    <property type="match status" value="1"/>
</dbReference>
<dbReference type="EMBL" id="KZ559506">
    <property type="protein sequence ID" value="PLN85178.1"/>
    <property type="molecule type" value="Genomic_DNA"/>
</dbReference>
<dbReference type="AlphaFoldDB" id="A0A2J5I5F8"/>
<dbReference type="PANTHER" id="PTHR10285">
    <property type="entry name" value="URIDINE KINASE"/>
    <property type="match status" value="1"/>
</dbReference>
<gene>
    <name evidence="2" type="ORF">BDW42DRAFT_191018</name>
</gene>
<proteinExistence type="predicted"/>
<feature type="compositionally biased region" description="Gly residues" evidence="1">
    <location>
        <begin position="228"/>
        <end position="238"/>
    </location>
</feature>
<evidence type="ECO:0008006" key="4">
    <source>
        <dbReference type="Google" id="ProtNLM"/>
    </source>
</evidence>
<keyword evidence="3" id="KW-1185">Reference proteome</keyword>
<feature type="compositionally biased region" description="Polar residues" evidence="1">
    <location>
        <begin position="142"/>
        <end position="158"/>
    </location>
</feature>
<reference evidence="3" key="1">
    <citation type="submission" date="2017-12" db="EMBL/GenBank/DDBJ databases">
        <authorList>
            <consortium name="DOE Joint Genome Institute"/>
            <person name="Mondo S.J."/>
            <person name="Kjaerbolling I."/>
            <person name="Vesth T.C."/>
            <person name="Frisvad J.C."/>
            <person name="Nybo J.L."/>
            <person name="Theobald S."/>
            <person name="Kuo A."/>
            <person name="Bowyer P."/>
            <person name="Matsuda Y."/>
            <person name="Lyhne E.K."/>
            <person name="Kogle M.E."/>
            <person name="Clum A."/>
            <person name="Lipzen A."/>
            <person name="Salamov A."/>
            <person name="Ngan C.Y."/>
            <person name="Daum C."/>
            <person name="Chiniquy J."/>
            <person name="Barry K."/>
            <person name="LaButti K."/>
            <person name="Haridas S."/>
            <person name="Simmons B.A."/>
            <person name="Magnuson J.K."/>
            <person name="Mortensen U.H."/>
            <person name="Larsen T.O."/>
            <person name="Grigoriev I.V."/>
            <person name="Baker S.E."/>
            <person name="Andersen M.R."/>
            <person name="Nordberg H.P."/>
            <person name="Cantor M.N."/>
            <person name="Hua S.X."/>
        </authorList>
    </citation>
    <scope>NUCLEOTIDE SEQUENCE [LARGE SCALE GENOMIC DNA]</scope>
    <source>
        <strain evidence="3">IBT 19404</strain>
    </source>
</reference>
<dbReference type="OrthoDB" id="10041966at2759"/>
<dbReference type="CDD" id="cd02024">
    <property type="entry name" value="NRK1"/>
    <property type="match status" value="1"/>
</dbReference>
<accession>A0A2J5I5F8</accession>
<feature type="region of interest" description="Disordered" evidence="1">
    <location>
        <begin position="140"/>
        <end position="160"/>
    </location>
</feature>
<evidence type="ECO:0000313" key="3">
    <source>
        <dbReference type="Proteomes" id="UP000235023"/>
    </source>
</evidence>
<protein>
    <recommendedName>
        <fullName evidence="4">P-loop containing nucleoside triphosphate hydrolase protein</fullName>
    </recommendedName>
</protein>